<dbReference type="KEGG" id="nbe:Back2_07530"/>
<feature type="domain" description="Uracil-DNA glycosylase-like" evidence="2">
    <location>
        <begin position="93"/>
        <end position="211"/>
    </location>
</feature>
<dbReference type="Pfam" id="PF03167">
    <property type="entry name" value="UDG"/>
    <property type="match status" value="1"/>
</dbReference>
<organism evidence="3 4">
    <name type="scientific">Nocardioides baekrokdamisoli</name>
    <dbReference type="NCBI Taxonomy" id="1804624"/>
    <lineage>
        <taxon>Bacteria</taxon>
        <taxon>Bacillati</taxon>
        <taxon>Actinomycetota</taxon>
        <taxon>Actinomycetes</taxon>
        <taxon>Propionibacteriales</taxon>
        <taxon>Nocardioidaceae</taxon>
        <taxon>Nocardioides</taxon>
    </lineage>
</organism>
<evidence type="ECO:0000313" key="3">
    <source>
        <dbReference type="EMBL" id="BBH16466.1"/>
    </source>
</evidence>
<dbReference type="Gene3D" id="3.40.470.10">
    <property type="entry name" value="Uracil-DNA glycosylase-like domain"/>
    <property type="match status" value="1"/>
</dbReference>
<sequence>MDGLITELLDSIPESLREESGTAFESGLRSWTGSRPLYLLGYNPGGAPGDDTVHANAIALLRDRSPDFSNYVDGQWPRSTKGTLYPVGEDPMQRRVRYLLDRVNLAPGEVPTSNIIYARSAQAAHLEDEKARNWAEECWPFHARMIERLGVRVVVCFGNQAGDFVARKLGATPTDNPDDTFRETYENRSWRSRIHTGPGPTVVQLSHPSRADWTAPEADPTGLVLRALEASE</sequence>
<gene>
    <name evidence="3" type="ORF">Back2_07530</name>
</gene>
<reference evidence="3 4" key="1">
    <citation type="submission" date="2018-11" db="EMBL/GenBank/DDBJ databases">
        <title>Complete genome sequence of Nocardioides baekrokdamisoli strain KCTC 39748.</title>
        <authorList>
            <person name="Kang S.W."/>
            <person name="Lee K.C."/>
            <person name="Kim K.K."/>
            <person name="Kim J.S."/>
            <person name="Kim D.S."/>
            <person name="Ko S.H."/>
            <person name="Yang S.H."/>
            <person name="Shin Y.K."/>
            <person name="Lee J.S."/>
        </authorList>
    </citation>
    <scope>NUCLEOTIDE SEQUENCE [LARGE SCALE GENOMIC DNA]</scope>
    <source>
        <strain evidence="3 4">KCTC 39748</strain>
    </source>
</reference>
<dbReference type="RefSeq" id="WP_125566888.1">
    <property type="nucleotide sequence ID" value="NZ_AP019307.1"/>
</dbReference>
<dbReference type="EMBL" id="AP019307">
    <property type="protein sequence ID" value="BBH16466.1"/>
    <property type="molecule type" value="Genomic_DNA"/>
</dbReference>
<dbReference type="OrthoDB" id="3838047at2"/>
<dbReference type="Proteomes" id="UP000271573">
    <property type="component" value="Chromosome"/>
</dbReference>
<evidence type="ECO:0000313" key="4">
    <source>
        <dbReference type="Proteomes" id="UP000271573"/>
    </source>
</evidence>
<evidence type="ECO:0000259" key="2">
    <source>
        <dbReference type="Pfam" id="PF03167"/>
    </source>
</evidence>
<proteinExistence type="predicted"/>
<dbReference type="InterPro" id="IPR036895">
    <property type="entry name" value="Uracil-DNA_glycosylase-like_sf"/>
</dbReference>
<name>A0A3G9IDN4_9ACTN</name>
<dbReference type="SUPFAM" id="SSF52141">
    <property type="entry name" value="Uracil-DNA glycosylase-like"/>
    <property type="match status" value="1"/>
</dbReference>
<accession>A0A3G9IDN4</accession>
<keyword evidence="4" id="KW-1185">Reference proteome</keyword>
<feature type="region of interest" description="Disordered" evidence="1">
    <location>
        <begin position="192"/>
        <end position="218"/>
    </location>
</feature>
<evidence type="ECO:0000256" key="1">
    <source>
        <dbReference type="SAM" id="MobiDB-lite"/>
    </source>
</evidence>
<protein>
    <recommendedName>
        <fullName evidence="2">Uracil-DNA glycosylase-like domain-containing protein</fullName>
    </recommendedName>
</protein>
<dbReference type="AlphaFoldDB" id="A0A3G9IDN4"/>
<dbReference type="InterPro" id="IPR005122">
    <property type="entry name" value="Uracil-DNA_glycosylase-like"/>
</dbReference>